<keyword evidence="10 11" id="KW-0234">DNA repair</keyword>
<evidence type="ECO:0000256" key="10">
    <source>
        <dbReference type="ARBA" id="ARBA00023204"/>
    </source>
</evidence>
<sequence>MAKPQKRYVCQACGSVSSKWAGQCADCGEWNTLVEDAGAVVTPFQAHHNLQSGGRPFELVGLDSEIALPDRMATGIAELDRALGGGFVTGSATLIGGDPGIGKSTLLLQAAARLALAGRSVAYVSGEEAADQVRLRARRLGLGKAPVALASATSVRDILTTLGQGTPPALLIIDSIQTMHSDLIEGAPGTVSQVRASAQELIRFAKERGTALVLVGHVTKDGTIAGPRVLEHMVDTVLSFEGERSHQYRILRAIKNRFGGTDEIGVFSMAESGLEEVANPSTLFLTDRGESVTGAVVFPALEGTRPVLVEIQALTVRLASGATPRRGVVGWDSGRLAMILAVLEARCGLSFSTAEVYLNVAGGYRLSDPAADLAVAAALVSALAERPVPSDTIAFGEVALSGEVRPVAHAGLRLKEAAKLGFGRALLPSAATREKGPVHAMGFTTLGSLVDHMLGRG</sequence>
<keyword evidence="3 11" id="KW-0227">DNA damage</keyword>
<dbReference type="SMART" id="SM00382">
    <property type="entry name" value="AAA"/>
    <property type="match status" value="1"/>
</dbReference>
<dbReference type="Gene3D" id="3.40.50.300">
    <property type="entry name" value="P-loop containing nucleotide triphosphate hydrolases"/>
    <property type="match status" value="1"/>
</dbReference>
<feature type="domain" description="RecA family profile 1" evidence="14">
    <location>
        <begin position="68"/>
        <end position="218"/>
    </location>
</feature>
<dbReference type="InterPro" id="IPR027417">
    <property type="entry name" value="P-loop_NTPase"/>
</dbReference>
<dbReference type="Gene3D" id="3.30.230.10">
    <property type="match status" value="1"/>
</dbReference>
<dbReference type="InterPro" id="IPR020568">
    <property type="entry name" value="Ribosomal_Su5_D2-typ_SF"/>
</dbReference>
<dbReference type="PANTHER" id="PTHR32472">
    <property type="entry name" value="DNA REPAIR PROTEIN RADA"/>
    <property type="match status" value="1"/>
</dbReference>
<gene>
    <name evidence="11" type="primary">radA</name>
    <name evidence="15" type="ORF">DI623_04045</name>
</gene>
<keyword evidence="8 11" id="KW-0346">Stress response</keyword>
<evidence type="ECO:0000256" key="13">
    <source>
        <dbReference type="RuleBase" id="RU003555"/>
    </source>
</evidence>
<comment type="similarity">
    <text evidence="11 13">Belongs to the RecA family. RadA subfamily.</text>
</comment>
<dbReference type="GO" id="GO:0140664">
    <property type="term" value="F:ATP-dependent DNA damage sensor activity"/>
    <property type="evidence" value="ECO:0007669"/>
    <property type="project" value="InterPro"/>
</dbReference>
<evidence type="ECO:0000256" key="5">
    <source>
        <dbReference type="ARBA" id="ARBA00022801"/>
    </source>
</evidence>
<evidence type="ECO:0000256" key="3">
    <source>
        <dbReference type="ARBA" id="ARBA00022763"/>
    </source>
</evidence>
<comment type="caution">
    <text evidence="15">The sequence shown here is derived from an EMBL/GenBank/DDBJ whole genome shotgun (WGS) entry which is preliminary data.</text>
</comment>
<name>A0A2W5AD23_9SPHN</name>
<evidence type="ECO:0000256" key="11">
    <source>
        <dbReference type="HAMAP-Rule" id="MF_01498"/>
    </source>
</evidence>
<dbReference type="NCBIfam" id="TIGR00416">
    <property type="entry name" value="sms"/>
    <property type="match status" value="1"/>
</dbReference>
<evidence type="ECO:0000313" key="15">
    <source>
        <dbReference type="EMBL" id="PZO91182.1"/>
    </source>
</evidence>
<feature type="short sequence motif" description="RadA KNRFG motif" evidence="11">
    <location>
        <begin position="255"/>
        <end position="259"/>
    </location>
</feature>
<dbReference type="CDD" id="cd01121">
    <property type="entry name" value="RadA_SMS_N"/>
    <property type="match status" value="1"/>
</dbReference>
<keyword evidence="4 13" id="KW-0863">Zinc-finger</keyword>
<feature type="binding site" evidence="11">
    <location>
        <begin position="97"/>
        <end position="104"/>
    </location>
    <ligand>
        <name>ATP</name>
        <dbReference type="ChEBI" id="CHEBI:30616"/>
    </ligand>
</feature>
<evidence type="ECO:0000256" key="6">
    <source>
        <dbReference type="ARBA" id="ARBA00022833"/>
    </source>
</evidence>
<evidence type="ECO:0000256" key="1">
    <source>
        <dbReference type="ARBA" id="ARBA00022723"/>
    </source>
</evidence>
<keyword evidence="5" id="KW-0378">Hydrolase</keyword>
<dbReference type="PANTHER" id="PTHR32472:SF10">
    <property type="entry name" value="DNA REPAIR PROTEIN RADA-LIKE PROTEIN"/>
    <property type="match status" value="1"/>
</dbReference>
<evidence type="ECO:0000256" key="9">
    <source>
        <dbReference type="ARBA" id="ARBA00023125"/>
    </source>
</evidence>
<dbReference type="InterPro" id="IPR004504">
    <property type="entry name" value="DNA_repair_RadA"/>
</dbReference>
<evidence type="ECO:0000313" key="16">
    <source>
        <dbReference type="Proteomes" id="UP000249066"/>
    </source>
</evidence>
<comment type="function">
    <text evidence="13">DNA-dependent ATPase involved in processing of recombination intermediates, plays a role in repairing DNA breaks. Stimulates the branch migration of RecA-mediated strand transfer reactions, allowing the 3' invading strand to extend heteroduplex DNA faster. Binds ssDNA in the presence of ADP but not other nucleotides, has ATPase activity that is stimulated by ssDNA and various branched DNA structures, but inhibited by SSB. Does not have RecA's homology-searching function.</text>
</comment>
<reference evidence="15 16" key="1">
    <citation type="submission" date="2017-08" db="EMBL/GenBank/DDBJ databases">
        <title>Infants hospitalized years apart are colonized by the same room-sourced microbial strains.</title>
        <authorList>
            <person name="Brooks B."/>
            <person name="Olm M.R."/>
            <person name="Firek B.A."/>
            <person name="Baker R."/>
            <person name="Thomas B.C."/>
            <person name="Morowitz M.J."/>
            <person name="Banfield J.F."/>
        </authorList>
    </citation>
    <scope>NUCLEOTIDE SEQUENCE [LARGE SCALE GENOMIC DNA]</scope>
    <source>
        <strain evidence="15">S2_018_000_R2_101</strain>
    </source>
</reference>
<dbReference type="InterPro" id="IPR014721">
    <property type="entry name" value="Ribsml_uS5_D2-typ_fold_subgr"/>
</dbReference>
<dbReference type="FunFam" id="3.40.50.300:FF:000050">
    <property type="entry name" value="DNA repair protein RadA"/>
    <property type="match status" value="1"/>
</dbReference>
<dbReference type="PROSITE" id="PS50162">
    <property type="entry name" value="RECA_2"/>
    <property type="match status" value="1"/>
</dbReference>
<keyword evidence="7 11" id="KW-0067">ATP-binding</keyword>
<evidence type="ECO:0000259" key="14">
    <source>
        <dbReference type="PROSITE" id="PS50162"/>
    </source>
</evidence>
<feature type="region of interest" description="Lon-protease-like" evidence="11">
    <location>
        <begin position="355"/>
        <end position="457"/>
    </location>
</feature>
<keyword evidence="2 11" id="KW-0547">Nucleotide-binding</keyword>
<proteinExistence type="inferred from homology"/>
<comment type="domain">
    <text evidence="11">The middle region has homology to RecA with ATPase motifs including the RadA KNRFG motif, while the C-terminus is homologous to Lon protease.</text>
</comment>
<dbReference type="PRINTS" id="PR01874">
    <property type="entry name" value="DNAREPAIRADA"/>
</dbReference>
<dbReference type="SUPFAM" id="SSF52540">
    <property type="entry name" value="P-loop containing nucleoside triphosphate hydrolases"/>
    <property type="match status" value="1"/>
</dbReference>
<dbReference type="GO" id="GO:0000725">
    <property type="term" value="P:recombinational repair"/>
    <property type="evidence" value="ECO:0007669"/>
    <property type="project" value="UniProtKB-UniRule"/>
</dbReference>
<dbReference type="Pfam" id="PF18073">
    <property type="entry name" value="Zn_ribbon_LapB"/>
    <property type="match status" value="1"/>
</dbReference>
<dbReference type="GO" id="GO:0003684">
    <property type="term" value="F:damaged DNA binding"/>
    <property type="evidence" value="ECO:0007669"/>
    <property type="project" value="InterPro"/>
</dbReference>
<evidence type="ECO:0000256" key="4">
    <source>
        <dbReference type="ARBA" id="ARBA00022771"/>
    </source>
</evidence>
<organism evidence="15 16">
    <name type="scientific">Sphingomonas sanxanigenens</name>
    <dbReference type="NCBI Taxonomy" id="397260"/>
    <lineage>
        <taxon>Bacteria</taxon>
        <taxon>Pseudomonadati</taxon>
        <taxon>Pseudomonadota</taxon>
        <taxon>Alphaproteobacteria</taxon>
        <taxon>Sphingomonadales</taxon>
        <taxon>Sphingomonadaceae</taxon>
        <taxon>Sphingomonas</taxon>
    </lineage>
</organism>
<dbReference type="InterPro" id="IPR003593">
    <property type="entry name" value="AAA+_ATPase"/>
</dbReference>
<protein>
    <recommendedName>
        <fullName evidence="11 12">DNA repair protein RadA</fullName>
    </recommendedName>
</protein>
<dbReference type="GO" id="GO:0008270">
    <property type="term" value="F:zinc ion binding"/>
    <property type="evidence" value="ECO:0007669"/>
    <property type="project" value="UniProtKB-KW"/>
</dbReference>
<dbReference type="GO" id="GO:0016787">
    <property type="term" value="F:hydrolase activity"/>
    <property type="evidence" value="ECO:0007669"/>
    <property type="project" value="UniProtKB-KW"/>
</dbReference>
<dbReference type="Proteomes" id="UP000249066">
    <property type="component" value="Unassembled WGS sequence"/>
</dbReference>
<dbReference type="Pfam" id="PF13481">
    <property type="entry name" value="AAA_25"/>
    <property type="match status" value="1"/>
</dbReference>
<dbReference type="InterPro" id="IPR020588">
    <property type="entry name" value="RecA_ATP-bd"/>
</dbReference>
<dbReference type="Pfam" id="PF13541">
    <property type="entry name" value="ChlI"/>
    <property type="match status" value="1"/>
</dbReference>
<dbReference type="HAMAP" id="MF_01498">
    <property type="entry name" value="RadA_bact"/>
    <property type="match status" value="1"/>
</dbReference>
<keyword evidence="6 13" id="KW-0862">Zinc</keyword>
<keyword evidence="9 11" id="KW-0238">DNA-binding</keyword>
<dbReference type="GO" id="GO:0005524">
    <property type="term" value="F:ATP binding"/>
    <property type="evidence" value="ECO:0007669"/>
    <property type="project" value="UniProtKB-UniRule"/>
</dbReference>
<evidence type="ECO:0000256" key="2">
    <source>
        <dbReference type="ARBA" id="ARBA00022741"/>
    </source>
</evidence>
<dbReference type="GO" id="GO:0005829">
    <property type="term" value="C:cytosol"/>
    <property type="evidence" value="ECO:0007669"/>
    <property type="project" value="TreeGrafter"/>
</dbReference>
<evidence type="ECO:0000256" key="8">
    <source>
        <dbReference type="ARBA" id="ARBA00023016"/>
    </source>
</evidence>
<dbReference type="InterPro" id="IPR041166">
    <property type="entry name" value="Rubredoxin_2"/>
</dbReference>
<comment type="function">
    <text evidence="11">Plays a role in repairing double-strand DNA breaks, probably involving stabilizing or processing branched DNA or blocked replication forks.</text>
</comment>
<evidence type="ECO:0000256" key="12">
    <source>
        <dbReference type="NCBIfam" id="TIGR00416"/>
    </source>
</evidence>
<keyword evidence="1 11" id="KW-0479">Metal-binding</keyword>
<evidence type="ECO:0000256" key="7">
    <source>
        <dbReference type="ARBA" id="ARBA00022840"/>
    </source>
</evidence>
<dbReference type="EMBL" id="QFNN01000013">
    <property type="protein sequence ID" value="PZO91182.1"/>
    <property type="molecule type" value="Genomic_DNA"/>
</dbReference>
<dbReference type="SUPFAM" id="SSF54211">
    <property type="entry name" value="Ribosomal protein S5 domain 2-like"/>
    <property type="match status" value="1"/>
</dbReference>
<dbReference type="AlphaFoldDB" id="A0A2W5AD23"/>
<accession>A0A2W5AD23</accession>